<dbReference type="SUPFAM" id="SSF160719">
    <property type="entry name" value="gpW/gp25-like"/>
    <property type="match status" value="1"/>
</dbReference>
<proteinExistence type="predicted"/>
<organism evidence="2 3">
    <name type="scientific">Marivita lacus</name>
    <dbReference type="NCBI Taxonomy" id="1323742"/>
    <lineage>
        <taxon>Bacteria</taxon>
        <taxon>Pseudomonadati</taxon>
        <taxon>Pseudomonadota</taxon>
        <taxon>Alphaproteobacteria</taxon>
        <taxon>Rhodobacterales</taxon>
        <taxon>Roseobacteraceae</taxon>
        <taxon>Marivita</taxon>
    </lineage>
</organism>
<evidence type="ECO:0000259" key="1">
    <source>
        <dbReference type="Pfam" id="PF04965"/>
    </source>
</evidence>
<reference evidence="3" key="1">
    <citation type="journal article" date="2019" name="Int. J. Syst. Evol. Microbiol.">
        <title>The Global Catalogue of Microorganisms (GCM) 10K type strain sequencing project: providing services to taxonomists for standard genome sequencing and annotation.</title>
        <authorList>
            <consortium name="The Broad Institute Genomics Platform"/>
            <consortium name="The Broad Institute Genome Sequencing Center for Infectious Disease"/>
            <person name="Wu L."/>
            <person name="Ma J."/>
        </authorList>
    </citation>
    <scope>NUCLEOTIDE SEQUENCE [LARGE SCALE GENOMIC DNA]</scope>
    <source>
        <strain evidence="3">CGMCC 1.12478</strain>
    </source>
</reference>
<dbReference type="RefSeq" id="WP_188483835.1">
    <property type="nucleotide sequence ID" value="NZ_BMFC01000015.1"/>
</dbReference>
<feature type="domain" description="IraD/Gp25-like" evidence="1">
    <location>
        <begin position="16"/>
        <end position="112"/>
    </location>
</feature>
<protein>
    <recommendedName>
        <fullName evidence="1">IraD/Gp25-like domain-containing protein</fullName>
    </recommendedName>
</protein>
<accession>A0ABQ1L6A1</accession>
<dbReference type="Pfam" id="PF04965">
    <property type="entry name" value="GPW_gp25"/>
    <property type="match status" value="1"/>
</dbReference>
<evidence type="ECO:0000313" key="3">
    <source>
        <dbReference type="Proteomes" id="UP000645462"/>
    </source>
</evidence>
<keyword evidence="3" id="KW-1185">Reference proteome</keyword>
<dbReference type="EMBL" id="BMFC01000015">
    <property type="protein sequence ID" value="GGC18993.1"/>
    <property type="molecule type" value="Genomic_DNA"/>
</dbReference>
<evidence type="ECO:0000313" key="2">
    <source>
        <dbReference type="EMBL" id="GGC18993.1"/>
    </source>
</evidence>
<dbReference type="Proteomes" id="UP000645462">
    <property type="component" value="Unassembled WGS sequence"/>
</dbReference>
<sequence>MSFASAFLNRPDDQSIEDRVGFHIETLLQSIAPEQVVGPELPNVRLSNLCFGVPMDWALGEGQRNTQVRSMLRDRLEKFEPRLALMSEISLQEDTTENAVTFFIAGAVRSQNGTDKVEIVKTLSRMDQYAEGAG</sequence>
<gene>
    <name evidence="2" type="ORF">GCM10011363_39640</name>
</gene>
<dbReference type="InterPro" id="IPR007048">
    <property type="entry name" value="IraD/Gp25-like"/>
</dbReference>
<comment type="caution">
    <text evidence="2">The sequence shown here is derived from an EMBL/GenBank/DDBJ whole genome shotgun (WGS) entry which is preliminary data.</text>
</comment>
<name>A0ABQ1L6A1_9RHOB</name>